<name>A0ABP5ULM4_9ACTN</name>
<proteinExistence type="predicted"/>
<evidence type="ECO:0000313" key="2">
    <source>
        <dbReference type="Proteomes" id="UP001501170"/>
    </source>
</evidence>
<dbReference type="EMBL" id="BAAARB010000012">
    <property type="protein sequence ID" value="GAA2383447.1"/>
    <property type="molecule type" value="Genomic_DNA"/>
</dbReference>
<dbReference type="RefSeq" id="WP_346076557.1">
    <property type="nucleotide sequence ID" value="NZ_BAAARB010000012.1"/>
</dbReference>
<evidence type="ECO:0000313" key="1">
    <source>
        <dbReference type="EMBL" id="GAA2383447.1"/>
    </source>
</evidence>
<accession>A0ABP5ULM4</accession>
<reference evidence="2" key="1">
    <citation type="journal article" date="2019" name="Int. J. Syst. Evol. Microbiol.">
        <title>The Global Catalogue of Microorganisms (GCM) 10K type strain sequencing project: providing services to taxonomists for standard genome sequencing and annotation.</title>
        <authorList>
            <consortium name="The Broad Institute Genomics Platform"/>
            <consortium name="The Broad Institute Genome Sequencing Center for Infectious Disease"/>
            <person name="Wu L."/>
            <person name="Ma J."/>
        </authorList>
    </citation>
    <scope>NUCLEOTIDE SEQUENCE [LARGE SCALE GENOMIC DNA]</scope>
    <source>
        <strain evidence="2">JCM 16227</strain>
    </source>
</reference>
<sequence>MRDDLHEIMGGLPSDPVLIGLVDALCAAKRPESTMIWKRSPKVQELLHGLGTGAIAATHEGLDTLPSRAAEHLRHVMEYHGLLPPRDRWLPRFEQWIEDKLIDLPAEVARPARHFATWHHLRRIRAIADAGGDTQPSVRSAKQEITETVKFLSWLWSTYRRTIETCTQRDVDQWVAAGPTTRYAIRTFLVVCKRDRLNTAVQLGHRAAKTAPSLTQEQRIAWISELLTGESETLPYRVAGVLILLYAQPLKSIVRLQTSSIIDGNPMAITFGKHPVDVPEPFAEFVRDLLAHRTNLRTSGCGNPWLFPGTHAGDHLHPDTIMHRLRLIGMSNLGARNSALDDLVLECPPPIVADALGYSHQVAFHHAERSGETWARYAGRRIR</sequence>
<protein>
    <submittedName>
        <fullName evidence="1">Uncharacterized protein</fullName>
    </submittedName>
</protein>
<gene>
    <name evidence="1" type="ORF">GCM10009855_24570</name>
</gene>
<comment type="caution">
    <text evidence="1">The sequence shown here is derived from an EMBL/GenBank/DDBJ whole genome shotgun (WGS) entry which is preliminary data.</text>
</comment>
<organism evidence="1 2">
    <name type="scientific">Gordonia cholesterolivorans</name>
    <dbReference type="NCBI Taxonomy" id="559625"/>
    <lineage>
        <taxon>Bacteria</taxon>
        <taxon>Bacillati</taxon>
        <taxon>Actinomycetota</taxon>
        <taxon>Actinomycetes</taxon>
        <taxon>Mycobacteriales</taxon>
        <taxon>Gordoniaceae</taxon>
        <taxon>Gordonia</taxon>
    </lineage>
</organism>
<keyword evidence="2" id="KW-1185">Reference proteome</keyword>
<dbReference type="Proteomes" id="UP001501170">
    <property type="component" value="Unassembled WGS sequence"/>
</dbReference>